<reference evidence="2" key="2">
    <citation type="journal article" date="2023" name="IMA Fungus">
        <title>Comparative genomic study of the Penicillium genus elucidates a diverse pangenome and 15 lateral gene transfer events.</title>
        <authorList>
            <person name="Petersen C."/>
            <person name="Sorensen T."/>
            <person name="Nielsen M.R."/>
            <person name="Sondergaard T.E."/>
            <person name="Sorensen J.L."/>
            <person name="Fitzpatrick D.A."/>
            <person name="Frisvad J.C."/>
            <person name="Nielsen K.L."/>
        </authorList>
    </citation>
    <scope>NUCLEOTIDE SEQUENCE</scope>
    <source>
        <strain evidence="2">IBT 26290</strain>
    </source>
</reference>
<name>A0A9W9I817_9EURO</name>
<proteinExistence type="predicted"/>
<feature type="compositionally biased region" description="Basic and acidic residues" evidence="1">
    <location>
        <begin position="21"/>
        <end position="36"/>
    </location>
</feature>
<keyword evidence="3" id="KW-1185">Reference proteome</keyword>
<evidence type="ECO:0000313" key="3">
    <source>
        <dbReference type="Proteomes" id="UP001149163"/>
    </source>
</evidence>
<dbReference type="Proteomes" id="UP001149163">
    <property type="component" value="Unassembled WGS sequence"/>
</dbReference>
<comment type="caution">
    <text evidence="2">The sequence shown here is derived from an EMBL/GenBank/DDBJ whole genome shotgun (WGS) entry which is preliminary data.</text>
</comment>
<protein>
    <submittedName>
        <fullName evidence="2">Uncharacterized protein</fullName>
    </submittedName>
</protein>
<feature type="compositionally biased region" description="Basic and acidic residues" evidence="1">
    <location>
        <begin position="1"/>
        <end position="12"/>
    </location>
</feature>
<dbReference type="RefSeq" id="XP_056544736.1">
    <property type="nucleotide sequence ID" value="XM_056685994.1"/>
</dbReference>
<dbReference type="GeneID" id="81425170"/>
<dbReference type="EMBL" id="JAPQKN010000002">
    <property type="protein sequence ID" value="KAJ5168275.1"/>
    <property type="molecule type" value="Genomic_DNA"/>
</dbReference>
<evidence type="ECO:0000256" key="1">
    <source>
        <dbReference type="SAM" id="MobiDB-lite"/>
    </source>
</evidence>
<accession>A0A9W9I817</accession>
<gene>
    <name evidence="2" type="ORF">N7482_003869</name>
</gene>
<evidence type="ECO:0000313" key="2">
    <source>
        <dbReference type="EMBL" id="KAJ5168275.1"/>
    </source>
</evidence>
<feature type="region of interest" description="Disordered" evidence="1">
    <location>
        <begin position="1"/>
        <end position="36"/>
    </location>
</feature>
<organism evidence="2 3">
    <name type="scientific">Penicillium canariense</name>
    <dbReference type="NCBI Taxonomy" id="189055"/>
    <lineage>
        <taxon>Eukaryota</taxon>
        <taxon>Fungi</taxon>
        <taxon>Dikarya</taxon>
        <taxon>Ascomycota</taxon>
        <taxon>Pezizomycotina</taxon>
        <taxon>Eurotiomycetes</taxon>
        <taxon>Eurotiomycetidae</taxon>
        <taxon>Eurotiales</taxon>
        <taxon>Aspergillaceae</taxon>
        <taxon>Penicillium</taxon>
    </lineage>
</organism>
<sequence>MHKENEEAEGKPHKPKPKQNRRAERRTPTVTEDKCRSAQINQVIVKNMQKVVDTSTMKCQHMEEFEVPWSQCHEGLGIVMKDNDSADTGLA</sequence>
<reference evidence="2" key="1">
    <citation type="submission" date="2022-11" db="EMBL/GenBank/DDBJ databases">
        <authorList>
            <person name="Petersen C."/>
        </authorList>
    </citation>
    <scope>NUCLEOTIDE SEQUENCE</scope>
    <source>
        <strain evidence="2">IBT 26290</strain>
    </source>
</reference>
<dbReference type="AlphaFoldDB" id="A0A9W9I817"/>